<dbReference type="HOGENOM" id="CLU_031644_0_0_1"/>
<accession>M1W1K8</accession>
<evidence type="ECO:0000259" key="3">
    <source>
        <dbReference type="Pfam" id="PF26434"/>
    </source>
</evidence>
<dbReference type="VEuPathDB" id="FungiDB:CPUR_00359"/>
<evidence type="ECO:0000313" key="5">
    <source>
        <dbReference type="Proteomes" id="UP000016801"/>
    </source>
</evidence>
<comment type="caution">
    <text evidence="4">The sequence shown here is derived from an EMBL/GenBank/DDBJ whole genome shotgun (WGS) entry which is preliminary data.</text>
</comment>
<protein>
    <recommendedName>
        <fullName evidence="3">YAG7-like dimerisation domain-containing protein</fullName>
    </recommendedName>
</protein>
<dbReference type="eggNOG" id="ENOG502S59W">
    <property type="taxonomic scope" value="Eukaryota"/>
</dbReference>
<dbReference type="STRING" id="1111077.M1W1K8"/>
<proteinExistence type="predicted"/>
<feature type="compositionally biased region" description="Polar residues" evidence="2">
    <location>
        <begin position="1"/>
        <end position="11"/>
    </location>
</feature>
<sequence>MAATTGTQPASKGSKKKLAKNGESVKSSASSAGSATATDRQDEGYESPYIRELQKNIRNLNKKITNASKTDSILSQHAGIPLDELVSSRIINTDQKAQIEKKPALQAQLVQLEEQLVQYQKIHEQYRSRAVAEKAEWEKSLEKDKADAVSKAQIGFQQSLRDSFLTLSQFLRLAAYRREEASETESEENQSTESQAIEGVLMAIYTGDDNAVSSMLKLVHGTDDKVLNVSGETLQTSYAIVKSLAEESRSPLYEDSLQPEGVAAEATVADAASAPAAATEAAGGASTVGTQAVSHLNGQVNGHVNGEGPTNDVTVTGDAAKALAESQGKAKNGVSQERTSKAESGPNGSPPPAAKQSQSWADDQPEPTSQVRAHSSNRTLPLMGPMMDFTRFSVTRAVKNPMVVETGEVVGVESTGAAAVTVETGVDEAVDEAECLLDLGETKKRLDFASVPFKEVWHITNP</sequence>
<feature type="region of interest" description="Disordered" evidence="2">
    <location>
        <begin position="1"/>
        <end position="48"/>
    </location>
</feature>
<dbReference type="EMBL" id="CAGA01000002">
    <property type="protein sequence ID" value="CCE26890.1"/>
    <property type="molecule type" value="Genomic_DNA"/>
</dbReference>
<gene>
    <name evidence="4" type="ORF">CPUR_00359</name>
</gene>
<feature type="domain" description="YAG7-like dimerisation" evidence="3">
    <location>
        <begin position="158"/>
        <end position="247"/>
    </location>
</feature>
<dbReference type="OrthoDB" id="5399559at2759"/>
<evidence type="ECO:0000313" key="4">
    <source>
        <dbReference type="EMBL" id="CCE26890.1"/>
    </source>
</evidence>
<organism evidence="4 5">
    <name type="scientific">Claviceps purpurea (strain 20.1)</name>
    <name type="common">Ergot fungus</name>
    <name type="synonym">Sphacelia segetum</name>
    <dbReference type="NCBI Taxonomy" id="1111077"/>
    <lineage>
        <taxon>Eukaryota</taxon>
        <taxon>Fungi</taxon>
        <taxon>Dikarya</taxon>
        <taxon>Ascomycota</taxon>
        <taxon>Pezizomycotina</taxon>
        <taxon>Sordariomycetes</taxon>
        <taxon>Hypocreomycetidae</taxon>
        <taxon>Hypocreales</taxon>
        <taxon>Clavicipitaceae</taxon>
        <taxon>Claviceps</taxon>
    </lineage>
</organism>
<evidence type="ECO:0000256" key="2">
    <source>
        <dbReference type="SAM" id="MobiDB-lite"/>
    </source>
</evidence>
<dbReference type="InterPro" id="IPR058602">
    <property type="entry name" value="YAG7_dimerisation_dom"/>
</dbReference>
<dbReference type="Pfam" id="PF26434">
    <property type="entry name" value="YAG7_C"/>
    <property type="match status" value="1"/>
</dbReference>
<keyword evidence="5" id="KW-1185">Reference proteome</keyword>
<feature type="compositionally biased region" description="Polar residues" evidence="2">
    <location>
        <begin position="355"/>
        <end position="379"/>
    </location>
</feature>
<keyword evidence="1" id="KW-0175">Coiled coil</keyword>
<name>M1W1K8_CLAP2</name>
<evidence type="ECO:0000256" key="1">
    <source>
        <dbReference type="SAM" id="Coils"/>
    </source>
</evidence>
<dbReference type="AlphaFoldDB" id="M1W1K8"/>
<feature type="coiled-coil region" evidence="1">
    <location>
        <begin position="95"/>
        <end position="129"/>
    </location>
</feature>
<feature type="region of interest" description="Disordered" evidence="2">
    <location>
        <begin position="323"/>
        <end position="382"/>
    </location>
</feature>
<reference evidence="4 5" key="1">
    <citation type="journal article" date="2013" name="PLoS Genet.">
        <title>Plant-symbiotic fungi as chemical engineers: Multi-genome analysis of the Clavicipitaceae reveals dynamics of alkaloid loci.</title>
        <authorList>
            <person name="Schardl C.L."/>
            <person name="Young C.A."/>
            <person name="Hesse U."/>
            <person name="Amyotte S.G."/>
            <person name="Andreeva K."/>
            <person name="Calie P.J."/>
            <person name="Fleetwood D.J."/>
            <person name="Haws D.C."/>
            <person name="Moore N."/>
            <person name="Oeser B."/>
            <person name="Panaccione D.G."/>
            <person name="Schweri K.K."/>
            <person name="Voisey C.R."/>
            <person name="Farman M.L."/>
            <person name="Jaromczyk J.W."/>
            <person name="Roe B.A."/>
            <person name="O'Sullivan D.M."/>
            <person name="Scott B."/>
            <person name="Tudzynski P."/>
            <person name="An Z."/>
            <person name="Arnaoudova E.G."/>
            <person name="Bullock C.T."/>
            <person name="Charlton N.D."/>
            <person name="Chen L."/>
            <person name="Cox M."/>
            <person name="Dinkins R.D."/>
            <person name="Florea S."/>
            <person name="Glenn A.E."/>
            <person name="Gordon A."/>
            <person name="Gueldener U."/>
            <person name="Harris D.R."/>
            <person name="Hollin W."/>
            <person name="Jaromczyk J."/>
            <person name="Johnson R.D."/>
            <person name="Khan A.K."/>
            <person name="Leistner E."/>
            <person name="Leuchtmann A."/>
            <person name="Li C."/>
            <person name="Liu J."/>
            <person name="Liu J."/>
            <person name="Liu M."/>
            <person name="Mace W."/>
            <person name="Machado C."/>
            <person name="Nagabhyru P."/>
            <person name="Pan J."/>
            <person name="Schmid J."/>
            <person name="Sugawara K."/>
            <person name="Steiner U."/>
            <person name="Takach J.E."/>
            <person name="Tanaka E."/>
            <person name="Webb J.S."/>
            <person name="Wilson E.V."/>
            <person name="Wiseman J.L."/>
            <person name="Yoshida R."/>
            <person name="Zeng Z."/>
        </authorList>
    </citation>
    <scope>NUCLEOTIDE SEQUENCE [LARGE SCALE GENOMIC DNA]</scope>
    <source>
        <strain evidence="4 5">20.1</strain>
    </source>
</reference>
<feature type="compositionally biased region" description="Low complexity" evidence="2">
    <location>
        <begin position="27"/>
        <end position="38"/>
    </location>
</feature>
<dbReference type="Proteomes" id="UP000016801">
    <property type="component" value="Unassembled WGS sequence"/>
</dbReference>